<sequence length="173" mass="18634">MSASVPYLGPQGAGGDVWGAETAARGRRGTQRILHAGEVRATADVAALLGVSEGDEVVVRRRIMFLDDEPWELTDTYYPARIARGTGLAGTAKIRGGAVTLLAELGYVGVRAREEVAARMPTEEEAALLQTVPDEPVLRLTRATLDAADAPIQADIMTMPAHRQRLRYELRIG</sequence>
<dbReference type="InterPro" id="IPR050679">
    <property type="entry name" value="Bact_HTH_transcr_reg"/>
</dbReference>
<evidence type="ECO:0000259" key="1">
    <source>
        <dbReference type="SMART" id="SM00866"/>
    </source>
</evidence>
<dbReference type="SMART" id="SM00866">
    <property type="entry name" value="UTRA"/>
    <property type="match status" value="1"/>
</dbReference>
<gene>
    <name evidence="2" type="ORF">RNC47_29175</name>
</gene>
<feature type="domain" description="UbiC transcription regulator-associated" evidence="1">
    <location>
        <begin position="24"/>
        <end position="165"/>
    </location>
</feature>
<reference evidence="3" key="1">
    <citation type="submission" date="2023-07" db="EMBL/GenBank/DDBJ databases">
        <title>30 novel species of actinomycetes from the DSMZ collection.</title>
        <authorList>
            <person name="Nouioui I."/>
        </authorList>
    </citation>
    <scope>NUCLEOTIDE SEQUENCE [LARGE SCALE GENOMIC DNA]</scope>
    <source>
        <strain evidence="3">DSM 44918</strain>
    </source>
</reference>
<dbReference type="InterPro" id="IPR011663">
    <property type="entry name" value="UTRA"/>
</dbReference>
<dbReference type="Pfam" id="PF07702">
    <property type="entry name" value="UTRA"/>
    <property type="match status" value="1"/>
</dbReference>
<dbReference type="RefSeq" id="WP_311602983.1">
    <property type="nucleotide sequence ID" value="NZ_JAVREM010000062.1"/>
</dbReference>
<dbReference type="Proteomes" id="UP001183420">
    <property type="component" value="Unassembled WGS sequence"/>
</dbReference>
<evidence type="ECO:0000313" key="2">
    <source>
        <dbReference type="EMBL" id="MDT0322399.1"/>
    </source>
</evidence>
<dbReference type="EMBL" id="JAVREM010000062">
    <property type="protein sequence ID" value="MDT0322399.1"/>
    <property type="molecule type" value="Genomic_DNA"/>
</dbReference>
<dbReference type="Gene3D" id="3.40.1410.10">
    <property type="entry name" value="Chorismate lyase-like"/>
    <property type="match status" value="1"/>
</dbReference>
<evidence type="ECO:0000313" key="3">
    <source>
        <dbReference type="Proteomes" id="UP001183420"/>
    </source>
</evidence>
<keyword evidence="3" id="KW-1185">Reference proteome</keyword>
<proteinExistence type="predicted"/>
<comment type="caution">
    <text evidence="2">The sequence shown here is derived from an EMBL/GenBank/DDBJ whole genome shotgun (WGS) entry which is preliminary data.</text>
</comment>
<dbReference type="PANTHER" id="PTHR44846:SF17">
    <property type="entry name" value="GNTR-FAMILY TRANSCRIPTIONAL REGULATOR"/>
    <property type="match status" value="1"/>
</dbReference>
<accession>A0ABU2LXS9</accession>
<name>A0ABU2LXS9_9ACTN</name>
<organism evidence="2 3">
    <name type="scientific">Streptomyces millisiae</name>
    <dbReference type="NCBI Taxonomy" id="3075542"/>
    <lineage>
        <taxon>Bacteria</taxon>
        <taxon>Bacillati</taxon>
        <taxon>Actinomycetota</taxon>
        <taxon>Actinomycetes</taxon>
        <taxon>Kitasatosporales</taxon>
        <taxon>Streptomycetaceae</taxon>
        <taxon>Streptomyces</taxon>
    </lineage>
</organism>
<dbReference type="SUPFAM" id="SSF64288">
    <property type="entry name" value="Chorismate lyase-like"/>
    <property type="match status" value="1"/>
</dbReference>
<dbReference type="InterPro" id="IPR028978">
    <property type="entry name" value="Chorismate_lyase_/UTRA_dom_sf"/>
</dbReference>
<protein>
    <submittedName>
        <fullName evidence="2">UTRA domain-containing protein</fullName>
    </submittedName>
</protein>
<dbReference type="PANTHER" id="PTHR44846">
    <property type="entry name" value="MANNOSYL-D-GLYCERATE TRANSPORT/METABOLISM SYSTEM REPRESSOR MNGR-RELATED"/>
    <property type="match status" value="1"/>
</dbReference>